<organism evidence="1 2">
    <name type="scientific">Candidatus Desulfatibia vada</name>
    <dbReference type="NCBI Taxonomy" id="2841696"/>
    <lineage>
        <taxon>Bacteria</taxon>
        <taxon>Pseudomonadati</taxon>
        <taxon>Thermodesulfobacteriota</taxon>
        <taxon>Desulfobacteria</taxon>
        <taxon>Desulfobacterales</taxon>
        <taxon>Desulfobacterales incertae sedis</taxon>
        <taxon>Candidatus Desulfatibia</taxon>
    </lineage>
</organism>
<dbReference type="AlphaFoldDB" id="A0A8J6P6C6"/>
<comment type="caution">
    <text evidence="1">The sequence shown here is derived from an EMBL/GenBank/DDBJ whole genome shotgun (WGS) entry which is preliminary data.</text>
</comment>
<gene>
    <name evidence="1" type="ORF">H8D96_21645</name>
</gene>
<dbReference type="Gene3D" id="3.10.450.530">
    <property type="entry name" value="Ribonuclease toxin, BrnT, of type II toxin-antitoxin system"/>
    <property type="match status" value="1"/>
</dbReference>
<dbReference type="Pfam" id="PF04365">
    <property type="entry name" value="BrnT_toxin"/>
    <property type="match status" value="1"/>
</dbReference>
<protein>
    <submittedName>
        <fullName evidence="1">BrnT family toxin</fullName>
    </submittedName>
</protein>
<evidence type="ECO:0000313" key="1">
    <source>
        <dbReference type="EMBL" id="MBC8434522.1"/>
    </source>
</evidence>
<reference evidence="1 2" key="1">
    <citation type="submission" date="2020-08" db="EMBL/GenBank/DDBJ databases">
        <title>Bridging the membrane lipid divide: bacteria of the FCB group superphylum have the potential to synthesize archaeal ether lipids.</title>
        <authorList>
            <person name="Villanueva L."/>
            <person name="Von Meijenfeldt F.A.B."/>
            <person name="Westbye A.B."/>
            <person name="Yadav S."/>
            <person name="Hopmans E.C."/>
            <person name="Dutilh B.E."/>
            <person name="Sinninghe Damste J.S."/>
        </authorList>
    </citation>
    <scope>NUCLEOTIDE SEQUENCE [LARGE SCALE GENOMIC DNA]</scope>
    <source>
        <strain evidence="1">NIOZ-UU17</strain>
    </source>
</reference>
<proteinExistence type="predicted"/>
<dbReference type="Proteomes" id="UP000605201">
    <property type="component" value="Unassembled WGS sequence"/>
</dbReference>
<sequence length="96" mass="11363">MKKLVFEWDDHKNASNKRKHGVSFEDAQTVFFDENAIEFDDPDHSIQEERFILLGLSQNFKVLVVCHCYRSDESKIRIISARKATKKEQGVYFRRP</sequence>
<name>A0A8J6P6C6_9BACT</name>
<dbReference type="InterPro" id="IPR007460">
    <property type="entry name" value="BrnT_toxin"/>
</dbReference>
<accession>A0A8J6P6C6</accession>
<evidence type="ECO:0000313" key="2">
    <source>
        <dbReference type="Proteomes" id="UP000605201"/>
    </source>
</evidence>
<dbReference type="EMBL" id="JACNIG010000452">
    <property type="protein sequence ID" value="MBC8434522.1"/>
    <property type="molecule type" value="Genomic_DNA"/>
</dbReference>
<dbReference type="InterPro" id="IPR038573">
    <property type="entry name" value="BrnT_sf"/>
</dbReference>